<proteinExistence type="predicted"/>
<name>A0ABY3CAB9_9GAMM</name>
<feature type="transmembrane region" description="Helical" evidence="2">
    <location>
        <begin position="30"/>
        <end position="55"/>
    </location>
</feature>
<protein>
    <submittedName>
        <fullName evidence="3">Uncharacterized protein</fullName>
    </submittedName>
</protein>
<comment type="caution">
    <text evidence="3">The sequence shown here is derived from an EMBL/GenBank/DDBJ whole genome shotgun (WGS) entry which is preliminary data.</text>
</comment>
<dbReference type="Proteomes" id="UP000733744">
    <property type="component" value="Unassembled WGS sequence"/>
</dbReference>
<evidence type="ECO:0000313" key="4">
    <source>
        <dbReference type="Proteomes" id="UP000733744"/>
    </source>
</evidence>
<dbReference type="RefSeq" id="WP_127029401.1">
    <property type="nucleotide sequence ID" value="NZ_RYFG02000095.1"/>
</dbReference>
<keyword evidence="4" id="KW-1185">Reference proteome</keyword>
<sequence>MPSEKQRDDQPLPSTDAENLTESVVGNFKMLLLFIGGVALVLSILVLLPMFLTYLSEGDYRAPSEVHPTDSAVKRGQSTYKADK</sequence>
<accession>A0ABY3CAB9</accession>
<evidence type="ECO:0000256" key="1">
    <source>
        <dbReference type="SAM" id="MobiDB-lite"/>
    </source>
</evidence>
<organism evidence="3 4">
    <name type="scientific">Candidatus Methylobacter oryzae</name>
    <dbReference type="NCBI Taxonomy" id="2497749"/>
    <lineage>
        <taxon>Bacteria</taxon>
        <taxon>Pseudomonadati</taxon>
        <taxon>Pseudomonadota</taxon>
        <taxon>Gammaproteobacteria</taxon>
        <taxon>Methylococcales</taxon>
        <taxon>Methylococcaceae</taxon>
        <taxon>Methylobacter</taxon>
    </lineage>
</organism>
<keyword evidence="2" id="KW-0812">Transmembrane</keyword>
<keyword evidence="2" id="KW-0472">Membrane</keyword>
<keyword evidence="2" id="KW-1133">Transmembrane helix</keyword>
<evidence type="ECO:0000256" key="2">
    <source>
        <dbReference type="SAM" id="Phobius"/>
    </source>
</evidence>
<feature type="region of interest" description="Disordered" evidence="1">
    <location>
        <begin position="61"/>
        <end position="84"/>
    </location>
</feature>
<dbReference type="EMBL" id="RYFG02000095">
    <property type="protein sequence ID" value="TRW94735.1"/>
    <property type="molecule type" value="Genomic_DNA"/>
</dbReference>
<gene>
    <name evidence="3" type="ORF">EKO24_010990</name>
</gene>
<evidence type="ECO:0000313" key="3">
    <source>
        <dbReference type="EMBL" id="TRW94735.1"/>
    </source>
</evidence>
<reference evidence="3 4" key="1">
    <citation type="journal article" date="2019" name="Antonie Van Leeuwenhoek">
        <title>Description of 'Ca. Methylobacter oryzae' KRF1, a novel species from the environmentally important Methylobacter clade 2.</title>
        <authorList>
            <person name="Khatri K."/>
            <person name="Mohite J.A."/>
            <person name="Pandit P.S."/>
            <person name="Bahulikar R."/>
            <person name="Rahalkar M.C."/>
        </authorList>
    </citation>
    <scope>NUCLEOTIDE SEQUENCE [LARGE SCALE GENOMIC DNA]</scope>
    <source>
        <strain evidence="3 4">KRF1</strain>
    </source>
</reference>